<reference evidence="2" key="1">
    <citation type="journal article" date="2019" name="Int. J. Syst. Evol. Microbiol.">
        <title>The Global Catalogue of Microorganisms (GCM) 10K type strain sequencing project: providing services to taxonomists for standard genome sequencing and annotation.</title>
        <authorList>
            <consortium name="The Broad Institute Genomics Platform"/>
            <consortium name="The Broad Institute Genome Sequencing Center for Infectious Disease"/>
            <person name="Wu L."/>
            <person name="Ma J."/>
        </authorList>
    </citation>
    <scope>NUCLEOTIDE SEQUENCE [LARGE SCALE GENOMIC DNA]</scope>
    <source>
        <strain evidence="2">JCM 17925</strain>
    </source>
</reference>
<name>A0ABP8KCR5_9BACT</name>
<keyword evidence="2" id="KW-1185">Reference proteome</keyword>
<proteinExistence type="predicted"/>
<sequence length="53" mass="6277">MLLNCFMMKDYGMGTLVCLGFLVGYRFCDRNIVLHEEQQIMEEVEQRERSNVS</sequence>
<accession>A0ABP8KCR5</accession>
<protein>
    <submittedName>
        <fullName evidence="1">Uncharacterized protein</fullName>
    </submittedName>
</protein>
<organism evidence="1 2">
    <name type="scientific">Nibrella viscosa</name>
    <dbReference type="NCBI Taxonomy" id="1084524"/>
    <lineage>
        <taxon>Bacteria</taxon>
        <taxon>Pseudomonadati</taxon>
        <taxon>Bacteroidota</taxon>
        <taxon>Cytophagia</taxon>
        <taxon>Cytophagales</taxon>
        <taxon>Spirosomataceae</taxon>
        <taxon>Nibrella</taxon>
    </lineage>
</organism>
<dbReference type="EMBL" id="BAABHB010000003">
    <property type="protein sequence ID" value="GAA4404266.1"/>
    <property type="molecule type" value="Genomic_DNA"/>
</dbReference>
<dbReference type="Proteomes" id="UP001500936">
    <property type="component" value="Unassembled WGS sequence"/>
</dbReference>
<evidence type="ECO:0000313" key="1">
    <source>
        <dbReference type="EMBL" id="GAA4404266.1"/>
    </source>
</evidence>
<comment type="caution">
    <text evidence="1">The sequence shown here is derived from an EMBL/GenBank/DDBJ whole genome shotgun (WGS) entry which is preliminary data.</text>
</comment>
<gene>
    <name evidence="1" type="ORF">GCM10023187_21330</name>
</gene>
<evidence type="ECO:0000313" key="2">
    <source>
        <dbReference type="Proteomes" id="UP001500936"/>
    </source>
</evidence>